<keyword evidence="3" id="KW-1185">Reference proteome</keyword>
<name>A0AAD6TAS8_9AGAR</name>
<protein>
    <submittedName>
        <fullName evidence="2">Uncharacterized protein</fullName>
    </submittedName>
</protein>
<dbReference type="EMBL" id="JARJCM010000011">
    <property type="protein sequence ID" value="KAJ7042946.1"/>
    <property type="molecule type" value="Genomic_DNA"/>
</dbReference>
<accession>A0AAD6TAS8</accession>
<feature type="chain" id="PRO_5041950213" evidence="1">
    <location>
        <begin position="16"/>
        <end position="124"/>
    </location>
</feature>
<evidence type="ECO:0000313" key="2">
    <source>
        <dbReference type="EMBL" id="KAJ7042946.1"/>
    </source>
</evidence>
<feature type="signal peptide" evidence="1">
    <location>
        <begin position="1"/>
        <end position="15"/>
    </location>
</feature>
<proteinExistence type="predicted"/>
<evidence type="ECO:0000313" key="3">
    <source>
        <dbReference type="Proteomes" id="UP001218188"/>
    </source>
</evidence>
<organism evidence="2 3">
    <name type="scientific">Mycena alexandri</name>
    <dbReference type="NCBI Taxonomy" id="1745969"/>
    <lineage>
        <taxon>Eukaryota</taxon>
        <taxon>Fungi</taxon>
        <taxon>Dikarya</taxon>
        <taxon>Basidiomycota</taxon>
        <taxon>Agaricomycotina</taxon>
        <taxon>Agaricomycetes</taxon>
        <taxon>Agaricomycetidae</taxon>
        <taxon>Agaricales</taxon>
        <taxon>Marasmiineae</taxon>
        <taxon>Mycenaceae</taxon>
        <taxon>Mycena</taxon>
    </lineage>
</organism>
<keyword evidence="1" id="KW-0732">Signal</keyword>
<gene>
    <name evidence="2" type="ORF">C8F04DRAFT_1251757</name>
</gene>
<reference evidence="2" key="1">
    <citation type="submission" date="2023-03" db="EMBL/GenBank/DDBJ databases">
        <title>Massive genome expansion in bonnet fungi (Mycena s.s.) driven by repeated elements and novel gene families across ecological guilds.</title>
        <authorList>
            <consortium name="Lawrence Berkeley National Laboratory"/>
            <person name="Harder C.B."/>
            <person name="Miyauchi S."/>
            <person name="Viragh M."/>
            <person name="Kuo A."/>
            <person name="Thoen E."/>
            <person name="Andreopoulos B."/>
            <person name="Lu D."/>
            <person name="Skrede I."/>
            <person name="Drula E."/>
            <person name="Henrissat B."/>
            <person name="Morin E."/>
            <person name="Kohler A."/>
            <person name="Barry K."/>
            <person name="LaButti K."/>
            <person name="Morin E."/>
            <person name="Salamov A."/>
            <person name="Lipzen A."/>
            <person name="Mereny Z."/>
            <person name="Hegedus B."/>
            <person name="Baldrian P."/>
            <person name="Stursova M."/>
            <person name="Weitz H."/>
            <person name="Taylor A."/>
            <person name="Grigoriev I.V."/>
            <person name="Nagy L.G."/>
            <person name="Martin F."/>
            <person name="Kauserud H."/>
        </authorList>
    </citation>
    <scope>NUCLEOTIDE SEQUENCE</scope>
    <source>
        <strain evidence="2">CBHHK200</strain>
    </source>
</reference>
<sequence length="124" mass="13272">MRFTVFFAPVGLVSAADDRLLFAIPSGDSIDTFTSKHQPAIDADLTLVDIVVEAGDFSGNNADTEARLVCAWTDGTTVTTLTNVATSMTFTPGCLGPFSDNRFPYAVPYAVRSFAFAIGHFPKL</sequence>
<dbReference type="AlphaFoldDB" id="A0AAD6TAS8"/>
<evidence type="ECO:0000256" key="1">
    <source>
        <dbReference type="SAM" id="SignalP"/>
    </source>
</evidence>
<dbReference type="Proteomes" id="UP001218188">
    <property type="component" value="Unassembled WGS sequence"/>
</dbReference>
<comment type="caution">
    <text evidence="2">The sequence shown here is derived from an EMBL/GenBank/DDBJ whole genome shotgun (WGS) entry which is preliminary data.</text>
</comment>